<keyword evidence="8" id="KW-0808">Transferase</keyword>
<dbReference type="EMBL" id="CM007906">
    <property type="protein sequence ID" value="OTF87470.1"/>
    <property type="molecule type" value="Genomic_DNA"/>
</dbReference>
<dbReference type="OMA" id="WVKNRSA"/>
<evidence type="ECO:0000256" key="6">
    <source>
        <dbReference type="SAM" id="SignalP"/>
    </source>
</evidence>
<protein>
    <recommendedName>
        <fullName evidence="7">Protein kinase domain-containing protein</fullName>
    </recommendedName>
</protein>
<dbReference type="GO" id="GO:0007166">
    <property type="term" value="P:cell surface receptor signaling pathway"/>
    <property type="evidence" value="ECO:0000318"/>
    <property type="project" value="GO_Central"/>
</dbReference>
<dbReference type="GO" id="GO:0005886">
    <property type="term" value="C:plasma membrane"/>
    <property type="evidence" value="ECO:0000318"/>
    <property type="project" value="GO_Central"/>
</dbReference>
<dbReference type="Proteomes" id="UP000215914">
    <property type="component" value="Chromosome 17"/>
</dbReference>
<dbReference type="PANTHER" id="PTHR46008:SF55">
    <property type="match status" value="1"/>
</dbReference>
<keyword evidence="5" id="KW-0812">Transmembrane</keyword>
<reference evidence="9" key="2">
    <citation type="submission" date="2017-02" db="EMBL/GenBank/DDBJ databases">
        <title>Sunflower complete genome.</title>
        <authorList>
            <person name="Langlade N."/>
            <person name="Munos S."/>
        </authorList>
    </citation>
    <scope>NUCLEOTIDE SEQUENCE [LARGE SCALE GENOMIC DNA]</scope>
    <source>
        <tissue evidence="9">Leaves</tissue>
    </source>
</reference>
<dbReference type="PANTHER" id="PTHR46008">
    <property type="entry name" value="LEAF RUST 10 DISEASE-RESISTANCE LOCUS RECEPTOR-LIKE PROTEIN KINASE-LIKE 1.4"/>
    <property type="match status" value="1"/>
</dbReference>
<sequence>MIMIIFFLFLVVPRAASGDTRSCAPEKCGSFDSIPYPFRIDNGSDCGGLLSDAFRLSCVNSTSLFVNIGSYRYEIIHFFPASGGLLVAFANNTTRYSSSCRGYHDIRSFRFQANDYLGISKDNLVGLYGCGDSSLCRSDCGGCPDANTSTTTTTFTDSGCCYSLSEDRGGVWQVGDSFSVFEEFGCKGFSSWVDSGSGSGSGSRSGDIRYGVKLEWAVPSDVIKDECDSNARIVNASSVTFGMRCECVDGFVGDGFAKGTGCLKYCVRDGSEVYGNACYVKRHGRGKHMLIAGILALALSIATLIAFFCLLKRHSKNLDQNSVPLQKECRTRLFTHTELEQATNGFSNDQKLVDIGDGGTIYTGTLTDGLKVAIHKVHCKTEINLIQVLSRAKILSEVSHANMARILGCSVDSGYTPLVVYEHPGNGTLEQHLCQTGIDGKMGLDWHNRLKITAQLSSVLAYLQTDIFPPVFHHGLQSGCVLLDHDMSVKLVGFRLTDHGSDTCGSNSNVPFSFNDVCALGVVLLEILAGKKSAELATVALRKIRNGKVEEVVDPMLYYHEQPPYRKEQMGIVADVATRCLLFGGDDGRLGMNDVARELVPLTKETGDHVGSRRGPAGLEETFSNSSLLQMISLSPDSIYAP</sequence>
<name>A0A251RT96_HELAN</name>
<dbReference type="InParanoid" id="A0A251RT96"/>
<reference evidence="8 10" key="1">
    <citation type="journal article" date="2017" name="Nature">
        <title>The sunflower genome provides insights into oil metabolism, flowering and Asterid evolution.</title>
        <authorList>
            <person name="Badouin H."/>
            <person name="Gouzy J."/>
            <person name="Grassa C.J."/>
            <person name="Murat F."/>
            <person name="Staton S.E."/>
            <person name="Cottret L."/>
            <person name="Lelandais-Briere C."/>
            <person name="Owens G.L."/>
            <person name="Carrere S."/>
            <person name="Mayjonade B."/>
            <person name="Legrand L."/>
            <person name="Gill N."/>
            <person name="Kane N.C."/>
            <person name="Bowers J.E."/>
            <person name="Hubner S."/>
            <person name="Bellec A."/>
            <person name="Berard A."/>
            <person name="Berges H."/>
            <person name="Blanchet N."/>
            <person name="Boniface M.C."/>
            <person name="Brunel D."/>
            <person name="Catrice O."/>
            <person name="Chaidir N."/>
            <person name="Claudel C."/>
            <person name="Donnadieu C."/>
            <person name="Faraut T."/>
            <person name="Fievet G."/>
            <person name="Helmstetter N."/>
            <person name="King M."/>
            <person name="Knapp S.J."/>
            <person name="Lai Z."/>
            <person name="Le Paslier M.C."/>
            <person name="Lippi Y."/>
            <person name="Lorenzon L."/>
            <person name="Mandel J.R."/>
            <person name="Marage G."/>
            <person name="Marchand G."/>
            <person name="Marquand E."/>
            <person name="Bret-Mestries E."/>
            <person name="Morien E."/>
            <person name="Nambeesan S."/>
            <person name="Nguyen T."/>
            <person name="Pegot-Espagnet P."/>
            <person name="Pouilly N."/>
            <person name="Raftis F."/>
            <person name="Sallet E."/>
            <person name="Schiex T."/>
            <person name="Thomas J."/>
            <person name="Vandecasteele C."/>
            <person name="Vares D."/>
            <person name="Vear F."/>
            <person name="Vautrin S."/>
            <person name="Crespi M."/>
            <person name="Mangin B."/>
            <person name="Burke J.M."/>
            <person name="Salse J."/>
            <person name="Munos S."/>
            <person name="Vincourt P."/>
            <person name="Rieseberg L.H."/>
            <person name="Langlade N.B."/>
        </authorList>
    </citation>
    <scope>NUCLEOTIDE SEQUENCE [LARGE SCALE GENOMIC DNA]</scope>
    <source>
        <strain evidence="10">cv. SF193</strain>
        <tissue evidence="8">Leaves</tissue>
    </source>
</reference>
<dbReference type="Gene3D" id="1.10.510.10">
    <property type="entry name" value="Transferase(Phosphotransferase) domain 1"/>
    <property type="match status" value="1"/>
</dbReference>
<proteinExistence type="predicted"/>
<keyword evidence="10" id="KW-1185">Reference proteome</keyword>
<dbReference type="InterPro" id="IPR000719">
    <property type="entry name" value="Prot_kinase_dom"/>
</dbReference>
<feature type="domain" description="Protein kinase" evidence="7">
    <location>
        <begin position="347"/>
        <end position="642"/>
    </location>
</feature>
<keyword evidence="3" id="KW-0547">Nucleotide-binding</keyword>
<feature type="signal peptide" evidence="6">
    <location>
        <begin position="1"/>
        <end position="18"/>
    </location>
</feature>
<accession>A0A251RT96</accession>
<dbReference type="AlphaFoldDB" id="A0A251RT96"/>
<evidence type="ECO:0000256" key="1">
    <source>
        <dbReference type="ARBA" id="ARBA00004167"/>
    </source>
</evidence>
<evidence type="ECO:0000256" key="3">
    <source>
        <dbReference type="ARBA" id="ARBA00022741"/>
    </source>
</evidence>
<dbReference type="EMBL" id="MNCJ02000332">
    <property type="protein sequence ID" value="KAF5756895.1"/>
    <property type="molecule type" value="Genomic_DNA"/>
</dbReference>
<evidence type="ECO:0000313" key="10">
    <source>
        <dbReference type="Proteomes" id="UP000215914"/>
    </source>
</evidence>
<evidence type="ECO:0000259" key="7">
    <source>
        <dbReference type="PROSITE" id="PS50011"/>
    </source>
</evidence>
<dbReference type="Gramene" id="mRNA:HanXRQr2_Chr17g0820311">
    <property type="protein sequence ID" value="mRNA:HanXRQr2_Chr17g0820311"/>
    <property type="gene ID" value="HanXRQr2_Chr17g0820311"/>
</dbReference>
<evidence type="ECO:0000256" key="4">
    <source>
        <dbReference type="ARBA" id="ARBA00022840"/>
    </source>
</evidence>
<reference evidence="8" key="3">
    <citation type="submission" date="2020-06" db="EMBL/GenBank/DDBJ databases">
        <title>Helianthus annuus Genome sequencing and assembly Release 2.</title>
        <authorList>
            <person name="Gouzy J."/>
            <person name="Langlade N."/>
            <person name="Munos S."/>
        </authorList>
    </citation>
    <scope>NUCLEOTIDE SEQUENCE</scope>
    <source>
        <tissue evidence="8">Leaves</tissue>
    </source>
</reference>
<evidence type="ECO:0000256" key="5">
    <source>
        <dbReference type="SAM" id="Phobius"/>
    </source>
</evidence>
<evidence type="ECO:0000313" key="9">
    <source>
        <dbReference type="EMBL" id="OTF87470.1"/>
    </source>
</evidence>
<dbReference type="Gene3D" id="3.30.200.20">
    <property type="entry name" value="Phosphorylase Kinase, domain 1"/>
    <property type="match status" value="1"/>
</dbReference>
<dbReference type="GO" id="GO:0004672">
    <property type="term" value="F:protein kinase activity"/>
    <property type="evidence" value="ECO:0007669"/>
    <property type="project" value="InterPro"/>
</dbReference>
<organism evidence="9 10">
    <name type="scientific">Helianthus annuus</name>
    <name type="common">Common sunflower</name>
    <dbReference type="NCBI Taxonomy" id="4232"/>
    <lineage>
        <taxon>Eukaryota</taxon>
        <taxon>Viridiplantae</taxon>
        <taxon>Streptophyta</taxon>
        <taxon>Embryophyta</taxon>
        <taxon>Tracheophyta</taxon>
        <taxon>Spermatophyta</taxon>
        <taxon>Magnoliopsida</taxon>
        <taxon>eudicotyledons</taxon>
        <taxon>Gunneridae</taxon>
        <taxon>Pentapetalae</taxon>
        <taxon>asterids</taxon>
        <taxon>campanulids</taxon>
        <taxon>Asterales</taxon>
        <taxon>Asteraceae</taxon>
        <taxon>Asteroideae</taxon>
        <taxon>Heliantheae alliance</taxon>
        <taxon>Heliantheae</taxon>
        <taxon>Helianthus</taxon>
    </lineage>
</organism>
<dbReference type="PROSITE" id="PS50011">
    <property type="entry name" value="PROTEIN_KINASE_DOM"/>
    <property type="match status" value="1"/>
</dbReference>
<evidence type="ECO:0000313" key="8">
    <source>
        <dbReference type="EMBL" id="KAF5756895.1"/>
    </source>
</evidence>
<dbReference type="Pfam" id="PF07714">
    <property type="entry name" value="PK_Tyr_Ser-Thr"/>
    <property type="match status" value="1"/>
</dbReference>
<gene>
    <name evidence="9" type="ORF">HannXRQ_Chr17g0562181</name>
    <name evidence="8" type="ORF">HanXRQr2_Chr17g0820311</name>
</gene>
<comment type="subcellular location">
    <subcellularLocation>
        <location evidence="1">Membrane</location>
        <topology evidence="1">Single-pass membrane protein</topology>
    </subcellularLocation>
</comment>
<keyword evidence="5" id="KW-1133">Transmembrane helix</keyword>
<dbReference type="GO" id="GO:0005524">
    <property type="term" value="F:ATP binding"/>
    <property type="evidence" value="ECO:0007669"/>
    <property type="project" value="UniProtKB-KW"/>
</dbReference>
<dbReference type="InterPro" id="IPR001245">
    <property type="entry name" value="Ser-Thr/Tyr_kinase_cat_dom"/>
</dbReference>
<dbReference type="InterPro" id="IPR025287">
    <property type="entry name" value="WAK_GUB"/>
</dbReference>
<dbReference type="InterPro" id="IPR011009">
    <property type="entry name" value="Kinase-like_dom_sf"/>
</dbReference>
<feature type="chain" id="PRO_5041164668" description="Protein kinase domain-containing protein" evidence="6">
    <location>
        <begin position="19"/>
        <end position="642"/>
    </location>
</feature>
<feature type="transmembrane region" description="Helical" evidence="5">
    <location>
        <begin position="289"/>
        <end position="311"/>
    </location>
</feature>
<keyword evidence="2 6" id="KW-0732">Signal</keyword>
<dbReference type="OrthoDB" id="1847747at2759"/>
<dbReference type="Pfam" id="PF13947">
    <property type="entry name" value="GUB_WAK_bind"/>
    <property type="match status" value="1"/>
</dbReference>
<dbReference type="GO" id="GO:0030247">
    <property type="term" value="F:polysaccharide binding"/>
    <property type="evidence" value="ECO:0007669"/>
    <property type="project" value="InterPro"/>
</dbReference>
<keyword evidence="5" id="KW-0472">Membrane</keyword>
<evidence type="ECO:0000256" key="2">
    <source>
        <dbReference type="ARBA" id="ARBA00022729"/>
    </source>
</evidence>
<keyword evidence="4" id="KW-0067">ATP-binding</keyword>
<dbReference type="SUPFAM" id="SSF56112">
    <property type="entry name" value="Protein kinase-like (PK-like)"/>
    <property type="match status" value="1"/>
</dbReference>